<name>A0A842IPV0_9FLAO</name>
<protein>
    <submittedName>
        <fullName evidence="2">Lipocalin family protein</fullName>
    </submittedName>
</protein>
<gene>
    <name evidence="2" type="ORF">H7F21_09065</name>
</gene>
<proteinExistence type="predicted"/>
<evidence type="ECO:0000259" key="1">
    <source>
        <dbReference type="Pfam" id="PF13648"/>
    </source>
</evidence>
<dbReference type="AlphaFoldDB" id="A0A842IPV0"/>
<evidence type="ECO:0000313" key="2">
    <source>
        <dbReference type="EMBL" id="MBC2845242.1"/>
    </source>
</evidence>
<dbReference type="Proteomes" id="UP000533900">
    <property type="component" value="Unassembled WGS sequence"/>
</dbReference>
<organism evidence="2 3">
    <name type="scientific">Winogradskyella flava</name>
    <dbReference type="NCBI Taxonomy" id="1884876"/>
    <lineage>
        <taxon>Bacteria</taxon>
        <taxon>Pseudomonadati</taxon>
        <taxon>Bacteroidota</taxon>
        <taxon>Flavobacteriia</taxon>
        <taxon>Flavobacteriales</taxon>
        <taxon>Flavobacteriaceae</taxon>
        <taxon>Winogradskyella</taxon>
    </lineage>
</organism>
<keyword evidence="3" id="KW-1185">Reference proteome</keyword>
<accession>A0A842IPV0</accession>
<dbReference type="Pfam" id="PF13648">
    <property type="entry name" value="Lipocalin_4"/>
    <property type="match status" value="1"/>
</dbReference>
<dbReference type="RefSeq" id="WP_185788952.1">
    <property type="nucleotide sequence ID" value="NZ_CANMIT010000002.1"/>
</dbReference>
<feature type="domain" description="Lipocalin-like" evidence="1">
    <location>
        <begin position="9"/>
        <end position="100"/>
    </location>
</feature>
<dbReference type="InterPro" id="IPR024311">
    <property type="entry name" value="Lipocalin-like"/>
</dbReference>
<dbReference type="EMBL" id="JACLCP010000002">
    <property type="protein sequence ID" value="MBC2845242.1"/>
    <property type="molecule type" value="Genomic_DNA"/>
</dbReference>
<comment type="caution">
    <text evidence="2">The sequence shown here is derived from an EMBL/GenBank/DDBJ whole genome shotgun (WGS) entry which is preliminary data.</text>
</comment>
<sequence>MLTNNSSKIWKLAKRYNDGYRMNMGDCFLSYRVTYNSNGTTTDNNAQNEDCGDSMEANWSFYTNEKGAYIKLKGEKVKTLMNQDNDYKYFKIESLTDTLLIVSFRHKQFGNKERTIQDYLVPEDVKVEGRNYHN</sequence>
<evidence type="ECO:0000313" key="3">
    <source>
        <dbReference type="Proteomes" id="UP000533900"/>
    </source>
</evidence>
<reference evidence="2" key="1">
    <citation type="submission" date="2020-08" db="EMBL/GenBank/DDBJ databases">
        <title>Winogradskyella ouciana sp. nov., isolated from the hadal seawater of the Mariana Trench.</title>
        <authorList>
            <person name="He X."/>
        </authorList>
    </citation>
    <scope>NUCLEOTIDE SEQUENCE [LARGE SCALE GENOMIC DNA]</scope>
    <source>
        <strain evidence="2">KCTC 52348</strain>
    </source>
</reference>